<evidence type="ECO:0008006" key="4">
    <source>
        <dbReference type="Google" id="ProtNLM"/>
    </source>
</evidence>
<dbReference type="Proteomes" id="UP000075884">
    <property type="component" value="Unassembled WGS sequence"/>
</dbReference>
<name>A0A182NKU6_9DIPT</name>
<feature type="region of interest" description="Disordered" evidence="1">
    <location>
        <begin position="100"/>
        <end position="121"/>
    </location>
</feature>
<dbReference type="STRING" id="7168.A0A182NKU6"/>
<dbReference type="PANTHER" id="PTHR31336:SF3">
    <property type="entry name" value="PROTEIN LIN-37 HOMOLOG"/>
    <property type="match status" value="1"/>
</dbReference>
<organism evidence="2 3">
    <name type="scientific">Anopheles dirus</name>
    <dbReference type="NCBI Taxonomy" id="7168"/>
    <lineage>
        <taxon>Eukaryota</taxon>
        <taxon>Metazoa</taxon>
        <taxon>Ecdysozoa</taxon>
        <taxon>Arthropoda</taxon>
        <taxon>Hexapoda</taxon>
        <taxon>Insecta</taxon>
        <taxon>Pterygota</taxon>
        <taxon>Neoptera</taxon>
        <taxon>Endopterygota</taxon>
        <taxon>Diptera</taxon>
        <taxon>Nematocera</taxon>
        <taxon>Culicoidea</taxon>
        <taxon>Culicidae</taxon>
        <taxon>Anophelinae</taxon>
        <taxon>Anopheles</taxon>
    </lineage>
</organism>
<proteinExistence type="predicted"/>
<feature type="region of interest" description="Disordered" evidence="1">
    <location>
        <begin position="34"/>
        <end position="59"/>
    </location>
</feature>
<dbReference type="InterPro" id="IPR028226">
    <property type="entry name" value="LIN37"/>
</dbReference>
<dbReference type="AlphaFoldDB" id="A0A182NKU6"/>
<evidence type="ECO:0000313" key="3">
    <source>
        <dbReference type="Proteomes" id="UP000075884"/>
    </source>
</evidence>
<dbReference type="PANTHER" id="PTHR31336">
    <property type="entry name" value="LIN37 HOMOLOG"/>
    <property type="match status" value="1"/>
</dbReference>
<dbReference type="GO" id="GO:0017053">
    <property type="term" value="C:transcription repressor complex"/>
    <property type="evidence" value="ECO:0007669"/>
    <property type="project" value="InterPro"/>
</dbReference>
<protein>
    <recommendedName>
        <fullName evidence="4">Protein lin-37 homolog</fullName>
    </recommendedName>
</protein>
<dbReference type="Pfam" id="PF15306">
    <property type="entry name" value="LIN37"/>
    <property type="match status" value="1"/>
</dbReference>
<evidence type="ECO:0000256" key="1">
    <source>
        <dbReference type="SAM" id="MobiDB-lite"/>
    </source>
</evidence>
<accession>A0A182NKU6</accession>
<dbReference type="GO" id="GO:0000122">
    <property type="term" value="P:negative regulation of transcription by RNA polymerase II"/>
    <property type="evidence" value="ECO:0007669"/>
    <property type="project" value="TreeGrafter"/>
</dbReference>
<evidence type="ECO:0000313" key="2">
    <source>
        <dbReference type="EnsemblMetazoa" id="ADIR008276-PA"/>
    </source>
</evidence>
<feature type="compositionally biased region" description="Basic and acidic residues" evidence="1">
    <location>
        <begin position="50"/>
        <end position="59"/>
    </location>
</feature>
<reference evidence="3" key="1">
    <citation type="submission" date="2013-03" db="EMBL/GenBank/DDBJ databases">
        <title>The Genome Sequence of Anopheles dirus WRAIR2.</title>
        <authorList>
            <consortium name="The Broad Institute Genomics Platform"/>
            <person name="Neafsey D.E."/>
            <person name="Walton C."/>
            <person name="Walker B."/>
            <person name="Young S.K."/>
            <person name="Zeng Q."/>
            <person name="Gargeya S."/>
            <person name="Fitzgerald M."/>
            <person name="Haas B."/>
            <person name="Abouelleil A."/>
            <person name="Allen A.W."/>
            <person name="Alvarado L."/>
            <person name="Arachchi H.M."/>
            <person name="Berlin A.M."/>
            <person name="Chapman S.B."/>
            <person name="Gainer-Dewar J."/>
            <person name="Goldberg J."/>
            <person name="Griggs A."/>
            <person name="Gujja S."/>
            <person name="Hansen M."/>
            <person name="Howarth C."/>
            <person name="Imamovic A."/>
            <person name="Ireland A."/>
            <person name="Larimer J."/>
            <person name="McCowan C."/>
            <person name="Murphy C."/>
            <person name="Pearson M."/>
            <person name="Poon T.W."/>
            <person name="Priest M."/>
            <person name="Roberts A."/>
            <person name="Saif S."/>
            <person name="Shea T."/>
            <person name="Sisk P."/>
            <person name="Sykes S."/>
            <person name="Wortman J."/>
            <person name="Nusbaum C."/>
            <person name="Birren B."/>
        </authorList>
    </citation>
    <scope>NUCLEOTIDE SEQUENCE [LARGE SCALE GENOMIC DNA]</scope>
    <source>
        <strain evidence="3">WRAIR2</strain>
    </source>
</reference>
<dbReference type="VEuPathDB" id="VectorBase:ADIR008276"/>
<dbReference type="GO" id="GO:0031523">
    <property type="term" value="C:Myb complex"/>
    <property type="evidence" value="ECO:0007669"/>
    <property type="project" value="TreeGrafter"/>
</dbReference>
<sequence>MLAKRRSLLNSDEKRKSLQNVFLARGRLKGALKTVAHSSDESSSLDDSDVESKVKRQRTENAPAVYQPYVITLFNRGIDLARFRENAPLYPMCRAWVKNNPRQSEPDEGNMRPQKPRTAVKREDNPDIVEQFLNGELREVTEMPRPKSTEMEPFLLAKPQLADDFDIDQSSESKEDLIKEHLAKWKNIRKSSVSHRKQYAQARYGTSFKLLEALKK</sequence>
<dbReference type="EnsemblMetazoa" id="ADIR008276-RA">
    <property type="protein sequence ID" value="ADIR008276-PA"/>
    <property type="gene ID" value="ADIR008276"/>
</dbReference>
<keyword evidence="3" id="KW-1185">Reference proteome</keyword>
<reference evidence="2" key="2">
    <citation type="submission" date="2020-05" db="UniProtKB">
        <authorList>
            <consortium name="EnsemblMetazoa"/>
        </authorList>
    </citation>
    <scope>IDENTIFICATION</scope>
    <source>
        <strain evidence="2">WRAIR2</strain>
    </source>
</reference>